<dbReference type="InterPro" id="IPR000477">
    <property type="entry name" value="RT_dom"/>
</dbReference>
<evidence type="ECO:0000259" key="4">
    <source>
        <dbReference type="PROSITE" id="PS50158"/>
    </source>
</evidence>
<dbReference type="GO" id="GO:0008270">
    <property type="term" value="F:zinc ion binding"/>
    <property type="evidence" value="ECO:0007669"/>
    <property type="project" value="UniProtKB-KW"/>
</dbReference>
<keyword evidence="1" id="KW-0479">Metal-binding</keyword>
<keyword evidence="2" id="KW-0175">Coiled coil</keyword>
<feature type="compositionally biased region" description="Basic residues" evidence="3">
    <location>
        <begin position="983"/>
        <end position="992"/>
    </location>
</feature>
<dbReference type="PANTHER" id="PTHR24559">
    <property type="entry name" value="TRANSPOSON TY3-I GAG-POL POLYPROTEIN"/>
    <property type="match status" value="1"/>
</dbReference>
<feature type="domain" description="CCHC-type" evidence="4">
    <location>
        <begin position="86"/>
        <end position="101"/>
    </location>
</feature>
<feature type="coiled-coil region" evidence="2">
    <location>
        <begin position="188"/>
        <end position="229"/>
    </location>
</feature>
<dbReference type="Pfam" id="PF00078">
    <property type="entry name" value="RVT_1"/>
    <property type="match status" value="1"/>
</dbReference>
<evidence type="ECO:0000256" key="1">
    <source>
        <dbReference type="PROSITE-ProRule" id="PRU00047"/>
    </source>
</evidence>
<keyword evidence="1" id="KW-0862">Zinc</keyword>
<accession>A0AAQ3REY9</accession>
<dbReference type="Gene3D" id="3.10.10.10">
    <property type="entry name" value="HIV Type 1 Reverse Transcriptase, subunit A, domain 1"/>
    <property type="match status" value="1"/>
</dbReference>
<evidence type="ECO:0000313" key="6">
    <source>
        <dbReference type="Proteomes" id="UP001374535"/>
    </source>
</evidence>
<feature type="region of interest" description="Disordered" evidence="3">
    <location>
        <begin position="743"/>
        <end position="783"/>
    </location>
</feature>
<feature type="compositionally biased region" description="Basic and acidic residues" evidence="3">
    <location>
        <begin position="1300"/>
        <end position="1350"/>
    </location>
</feature>
<dbReference type="CDD" id="cd01647">
    <property type="entry name" value="RT_LTR"/>
    <property type="match status" value="1"/>
</dbReference>
<dbReference type="InterPro" id="IPR043502">
    <property type="entry name" value="DNA/RNA_pol_sf"/>
</dbReference>
<feature type="region of interest" description="Disordered" evidence="3">
    <location>
        <begin position="125"/>
        <end position="146"/>
    </location>
</feature>
<evidence type="ECO:0000313" key="5">
    <source>
        <dbReference type="EMBL" id="WVY89245.1"/>
    </source>
</evidence>
<dbReference type="Gene3D" id="3.30.70.270">
    <property type="match status" value="1"/>
</dbReference>
<dbReference type="Proteomes" id="UP001374535">
    <property type="component" value="Chromosome 11"/>
</dbReference>
<feature type="compositionally biased region" description="Polar residues" evidence="3">
    <location>
        <begin position="749"/>
        <end position="778"/>
    </location>
</feature>
<dbReference type="InterPro" id="IPR001878">
    <property type="entry name" value="Znf_CCHC"/>
</dbReference>
<dbReference type="PROSITE" id="PS50158">
    <property type="entry name" value="ZF_CCHC"/>
    <property type="match status" value="1"/>
</dbReference>
<feature type="coiled-coil region" evidence="2">
    <location>
        <begin position="557"/>
        <end position="584"/>
    </location>
</feature>
<evidence type="ECO:0000256" key="2">
    <source>
        <dbReference type="SAM" id="Coils"/>
    </source>
</evidence>
<dbReference type="InterPro" id="IPR053134">
    <property type="entry name" value="RNA-dir_DNA_polymerase"/>
</dbReference>
<dbReference type="SUPFAM" id="SSF56672">
    <property type="entry name" value="DNA/RNA polymerases"/>
    <property type="match status" value="1"/>
</dbReference>
<dbReference type="Pfam" id="PF03732">
    <property type="entry name" value="Retrotrans_gag"/>
    <property type="match status" value="1"/>
</dbReference>
<evidence type="ECO:0000256" key="3">
    <source>
        <dbReference type="SAM" id="MobiDB-lite"/>
    </source>
</evidence>
<dbReference type="InterPro" id="IPR043128">
    <property type="entry name" value="Rev_trsase/Diguanyl_cyclase"/>
</dbReference>
<proteinExistence type="predicted"/>
<keyword evidence="6" id="KW-1185">Reference proteome</keyword>
<reference evidence="5 6" key="1">
    <citation type="journal article" date="2023" name="Life. Sci Alliance">
        <title>Evolutionary insights into 3D genome organization and epigenetic landscape of Vigna mungo.</title>
        <authorList>
            <person name="Junaid A."/>
            <person name="Singh B."/>
            <person name="Bhatia S."/>
        </authorList>
    </citation>
    <scope>NUCLEOTIDE SEQUENCE [LARGE SCALE GENOMIC DNA]</scope>
    <source>
        <strain evidence="5">Urdbean</strain>
    </source>
</reference>
<feature type="region of interest" description="Disordered" evidence="3">
    <location>
        <begin position="967"/>
        <end position="1006"/>
    </location>
</feature>
<keyword evidence="1" id="KW-0863">Zinc-finger</keyword>
<dbReference type="InterPro" id="IPR005162">
    <property type="entry name" value="Retrotrans_gag_dom"/>
</dbReference>
<name>A0AAQ3REY9_VIGMU</name>
<feature type="compositionally biased region" description="Acidic residues" evidence="3">
    <location>
        <begin position="130"/>
        <end position="146"/>
    </location>
</feature>
<organism evidence="5 6">
    <name type="scientific">Vigna mungo</name>
    <name type="common">Black gram</name>
    <name type="synonym">Phaseolus mungo</name>
    <dbReference type="NCBI Taxonomy" id="3915"/>
    <lineage>
        <taxon>Eukaryota</taxon>
        <taxon>Viridiplantae</taxon>
        <taxon>Streptophyta</taxon>
        <taxon>Embryophyta</taxon>
        <taxon>Tracheophyta</taxon>
        <taxon>Spermatophyta</taxon>
        <taxon>Magnoliopsida</taxon>
        <taxon>eudicotyledons</taxon>
        <taxon>Gunneridae</taxon>
        <taxon>Pentapetalae</taxon>
        <taxon>rosids</taxon>
        <taxon>fabids</taxon>
        <taxon>Fabales</taxon>
        <taxon>Fabaceae</taxon>
        <taxon>Papilionoideae</taxon>
        <taxon>50 kb inversion clade</taxon>
        <taxon>NPAAA clade</taxon>
        <taxon>indigoferoid/millettioid clade</taxon>
        <taxon>Phaseoleae</taxon>
        <taxon>Vigna</taxon>
    </lineage>
</organism>
<feature type="coiled-coil region" evidence="2">
    <location>
        <begin position="1"/>
        <end position="28"/>
    </location>
</feature>
<feature type="region of interest" description="Disordered" evidence="3">
    <location>
        <begin position="1187"/>
        <end position="1216"/>
    </location>
</feature>
<dbReference type="EMBL" id="CP144690">
    <property type="protein sequence ID" value="WVY89245.1"/>
    <property type="molecule type" value="Genomic_DNA"/>
</dbReference>
<feature type="region of interest" description="Disordered" evidence="3">
    <location>
        <begin position="1300"/>
        <end position="1366"/>
    </location>
</feature>
<feature type="compositionally biased region" description="Basic and acidic residues" evidence="3">
    <location>
        <begin position="1194"/>
        <end position="1216"/>
    </location>
</feature>
<dbReference type="PANTHER" id="PTHR24559:SF430">
    <property type="entry name" value="RNA-DIRECTED DNA POLYMERASE"/>
    <property type="match status" value="1"/>
</dbReference>
<sequence length="1753" mass="201705">MATLFGKLREHELELGRLKDEEEIEEKKSIVLKATNKNITETEMDDKELMTLMVRKFSRLMQNDSQLSNHAGESKRKSFSTNVVQCYECGKECHIKPDCPELQPKQKGKKRFPQGRNMRRKGAYIAWENSDSENSSDEDSDQEEESNLCYMTGVTWDDYDSDADISNEPVDVKYELLQDAFKQLHPEAMRLQYKVNRLSSERRDFENRIKDLVAENEKLEKEFNEALSSTRDIEIKTVTIEKACENCPTHIKKIYYLTSTLAKFTQGKRKSIAMNKQADTKEVVYDDEPKVEIHMGYPKEVTPQRYLNLRLFEKENFKFPGWIEKQSLSTFLQLNGEWFPDLVRTFYQNLRIVDGNICSKDKGVDITISNDIWLQTTGLKPNGILSHKPESQINFWFDKKDMFRSLLRVPISEARDNMLLHKDLKMKEMLLAHILAQVILPGRLNNIPTNWLEVFKDHMIEATQFFVRQFPYGVLVSNMLILHGVHISSERKYSNTCSDIINFNTLASLGIVWSNKGWHYDEDVDITNVIRRTSPTKQLRSNSMSDCPHGTYFIDLLQLINDKLKSLESKINFILRNLKNTNQDENISMKFSKKTVVIFLERDSKGGVFRTYCLINICTNKAWRHVKTVAAWQPVKRAMIGLASFEECWLHCEDCSTWVQIVEEGILAAILLWEIEDLERKDDYHNVCLNYCGYVTQRLVNFAPLLSVVEAEVFNYKPTYLNGKRRKTTQNLHQDDLDMLAHTHKPHSSKTPPRTTLQPLNNNSARSTHVTTSGSPPLNDNRVEPTFAMDELRWRLASAGEMLVNEGENAGEGKPKFGSRRKKKKLGEGKPKFWSLLLEHLTEGHISFVLPSLRSRHLIAEDRGLKNGRSEERTVKAIGDFASEGSRITPSRLVLSVLEIPTETFWRPSWGRKRRLPMVTTRSMDGIDHTELLTRLQAQLEQQTQMILQQQEAHQQLVAEIAQLRERQQEVTEDNSHTGNPNHGRRNGRNNHHHDDSGPPPRSPELLPFTEEIMQTEMPDRPPPQIKKFDGTTDPEHHLRNFIDSMAFYSNSDPVKCRAFSLSLKDEALEWYYTLPPNSVDNFQTVTTLFKRQFSASRRERVSAAELVNLKQGRDEPLRTFMRRYSETARRVKGVSHEFIISNLPNCLKPGFISESLYAELPKTMEELHERMTKFIKMEDQRHYRKKIEVPATDAKRDDKRADDRGRNQRPLRRELKAPLGPRYDHYTHLTAPRDKVFDKAFQANLITIHKRRTPRDADASKICRFHDNQGHSTEGCQGLKDEIERLVRAGYLREFVKTETCQRGRSPQRERSPRKFRRSPEPPRRKPEHPRERSRSRSRKRDPTPKGRIDTISGGFAGGASSSARKRHLRNLRSVHTIALNPLSMPDITFTNRDFHAPDPEQDDPMSSRPGLRNMTSVNILYWTTFQRMALTEGAITPFHEQIVGFAGQRVDTGGYIDLKTRLGTGDQSREIRVRFLLVEANASYNALLGRPCLNAFGAIVSTPHLAMKFPSGKGEICTVRADQKTARQCYTASLKAATYKRESRPETILVDLDPRTNTDDRIQPQGEIKSIVLGKNKEQVTNIGADLTPANEGDLTALLRTNNNLFAWSASDMPGIHPEKKRRLGTEKRAAVQKEVDKLIAARFIREITYTTWLANVVMVKKSNGQWRMCVDFTDLNKACPKDNYPLPSIDRLVDGASGHTVLSFLDAYSGYNQIPMYAPDRSHTTFITEQANYCYEVMPFGLKNAGATYQ</sequence>
<feature type="region of interest" description="Disordered" evidence="3">
    <location>
        <begin position="1392"/>
        <end position="1412"/>
    </location>
</feature>
<feature type="compositionally biased region" description="Basic and acidic residues" evidence="3">
    <location>
        <begin position="967"/>
        <end position="976"/>
    </location>
</feature>
<dbReference type="GO" id="GO:0003676">
    <property type="term" value="F:nucleic acid binding"/>
    <property type="evidence" value="ECO:0007669"/>
    <property type="project" value="InterPro"/>
</dbReference>
<gene>
    <name evidence="5" type="ORF">V8G54_034759</name>
</gene>
<protein>
    <recommendedName>
        <fullName evidence="4">CCHC-type domain-containing protein</fullName>
    </recommendedName>
</protein>